<organism evidence="2 3">
    <name type="scientific">Penicillium bovifimosum</name>
    <dbReference type="NCBI Taxonomy" id="126998"/>
    <lineage>
        <taxon>Eukaryota</taxon>
        <taxon>Fungi</taxon>
        <taxon>Dikarya</taxon>
        <taxon>Ascomycota</taxon>
        <taxon>Pezizomycotina</taxon>
        <taxon>Eurotiomycetes</taxon>
        <taxon>Eurotiomycetidae</taxon>
        <taxon>Eurotiales</taxon>
        <taxon>Aspergillaceae</taxon>
        <taxon>Penicillium</taxon>
    </lineage>
</organism>
<feature type="compositionally biased region" description="Basic and acidic residues" evidence="1">
    <location>
        <begin position="421"/>
        <end position="433"/>
    </location>
</feature>
<dbReference type="RefSeq" id="XP_056522633.1">
    <property type="nucleotide sequence ID" value="XM_056665683.1"/>
</dbReference>
<feature type="compositionally biased region" description="Polar residues" evidence="1">
    <location>
        <begin position="402"/>
        <end position="417"/>
    </location>
</feature>
<dbReference type="EMBL" id="JAPQKL010000004">
    <property type="protein sequence ID" value="KAJ5135661.1"/>
    <property type="molecule type" value="Genomic_DNA"/>
</dbReference>
<comment type="caution">
    <text evidence="2">The sequence shown here is derived from an EMBL/GenBank/DDBJ whole genome shotgun (WGS) entry which is preliminary data.</text>
</comment>
<protein>
    <recommendedName>
        <fullName evidence="4">Nuclear RNA binding protein</fullName>
    </recommendedName>
</protein>
<reference evidence="2" key="1">
    <citation type="submission" date="2022-11" db="EMBL/GenBank/DDBJ databases">
        <authorList>
            <person name="Petersen C."/>
        </authorList>
    </citation>
    <scope>NUCLEOTIDE SEQUENCE</scope>
    <source>
        <strain evidence="2">IBT 22155</strain>
    </source>
</reference>
<evidence type="ECO:0008006" key="4">
    <source>
        <dbReference type="Google" id="ProtNLM"/>
    </source>
</evidence>
<feature type="region of interest" description="Disordered" evidence="1">
    <location>
        <begin position="402"/>
        <end position="705"/>
    </location>
</feature>
<dbReference type="OrthoDB" id="5226996at2759"/>
<reference evidence="2" key="2">
    <citation type="journal article" date="2023" name="IMA Fungus">
        <title>Comparative genomic study of the Penicillium genus elucidates a diverse pangenome and 15 lateral gene transfer events.</title>
        <authorList>
            <person name="Petersen C."/>
            <person name="Sorensen T."/>
            <person name="Nielsen M.R."/>
            <person name="Sondergaard T.E."/>
            <person name="Sorensen J.L."/>
            <person name="Fitzpatrick D.A."/>
            <person name="Frisvad J.C."/>
            <person name="Nielsen K.L."/>
        </authorList>
    </citation>
    <scope>NUCLEOTIDE SEQUENCE</scope>
    <source>
        <strain evidence="2">IBT 22155</strain>
    </source>
</reference>
<evidence type="ECO:0000313" key="2">
    <source>
        <dbReference type="EMBL" id="KAJ5135661.1"/>
    </source>
</evidence>
<feature type="compositionally biased region" description="Low complexity" evidence="1">
    <location>
        <begin position="105"/>
        <end position="123"/>
    </location>
</feature>
<feature type="region of interest" description="Disordered" evidence="1">
    <location>
        <begin position="1"/>
        <end position="167"/>
    </location>
</feature>
<feature type="compositionally biased region" description="Low complexity" evidence="1">
    <location>
        <begin position="696"/>
        <end position="705"/>
    </location>
</feature>
<sequence>MDMDIDPSPAQQRTSRKHLRSSSDDYDWSSDISGQFDDAEEGEGEDYRSPAGNVAKRRRSNDWPLPEEAADYGTHERRANRSENGNLSVGGNGSAFRASPRASPRGSLASLRARHAATSASSPRRPRGRTSRFVEATMNDSVSERPPSIYLREQENKQTGNPNRSSGIFRFGKAIASAFNPFGGWGRSSEGSPNKSPQKDVITQAEKAYAELKKAGYKGTNKGSYTKGQCVNTALADQTWQSIQHKLPPSSPVKYSYRNSVERDENAFPARSDSSASKRSSLQDLRLPKSLFHRGHESPTATAVYCDRFSEESEHNGIRKQPSRRELSRQVKLIKKVSNLEDKLERARRELRDLTGNEERTPVPAPQSQMLNTEMDPASFPRKFVPGALPTLPSERLLDQQAAENTAPGSHSTNVTALPSMEDRESFSFEESRPVQSPAAAKSLKRRSSSMSKDRHSRKRKSPISERVDSRNPLQPATAASIANDKQVSEHEDLNDFGPLNPPGKAKWLKSEAGDSPGSARRRQAADNAALSAGHEKEEDAGSPSAKRNTKRFPNIQTRKASGTTRSPNFNNSKPTTPLRIKPSSSNLRPMSSPATATDVNTQSDIWATPLPAPQSDSRRNTFYHHPQRQINPDRSPRTPTRSKTSPTRRRSAYRLDEDIPPVPPLPEEHRSSAAKINVSVNRSPKKRPVSAPAFSPSVLSPSTPSVVDSLISGLEDYQWPEDIF</sequence>
<dbReference type="GeneID" id="81404853"/>
<feature type="compositionally biased region" description="Polar residues" evidence="1">
    <location>
        <begin position="583"/>
        <end position="606"/>
    </location>
</feature>
<evidence type="ECO:0000256" key="1">
    <source>
        <dbReference type="SAM" id="MobiDB-lite"/>
    </source>
</evidence>
<feature type="compositionally biased region" description="Polar residues" evidence="1">
    <location>
        <begin position="555"/>
        <end position="576"/>
    </location>
</feature>
<feature type="compositionally biased region" description="Polar residues" evidence="1">
    <location>
        <begin position="157"/>
        <end position="166"/>
    </location>
</feature>
<evidence type="ECO:0000313" key="3">
    <source>
        <dbReference type="Proteomes" id="UP001149079"/>
    </source>
</evidence>
<feature type="compositionally biased region" description="Basic and acidic residues" evidence="1">
    <location>
        <begin position="350"/>
        <end position="361"/>
    </location>
</feature>
<keyword evidence="3" id="KW-1185">Reference proteome</keyword>
<feature type="region of interest" description="Disordered" evidence="1">
    <location>
        <begin position="350"/>
        <end position="390"/>
    </location>
</feature>
<name>A0A9W9L3Z1_9EURO</name>
<accession>A0A9W9L3Z1</accession>
<dbReference type="AlphaFoldDB" id="A0A9W9L3Z1"/>
<proteinExistence type="predicted"/>
<gene>
    <name evidence="2" type="ORF">N7515_004939</name>
</gene>
<dbReference type="Proteomes" id="UP001149079">
    <property type="component" value="Unassembled WGS sequence"/>
</dbReference>